<dbReference type="EMBL" id="GGEC01000269">
    <property type="protein sequence ID" value="MBW80752.1"/>
    <property type="molecule type" value="Transcribed_RNA"/>
</dbReference>
<sequence>MIVAMRNCFSCLLRRSVEARRLIRPVLFREGYP</sequence>
<proteinExistence type="predicted"/>
<protein>
    <submittedName>
        <fullName evidence="1">UDP-glucuronate 4-epimerase 5-like</fullName>
    </submittedName>
</protein>
<organism evidence="1">
    <name type="scientific">Rhizophora mucronata</name>
    <name type="common">Asiatic mangrove</name>
    <dbReference type="NCBI Taxonomy" id="61149"/>
    <lineage>
        <taxon>Eukaryota</taxon>
        <taxon>Viridiplantae</taxon>
        <taxon>Streptophyta</taxon>
        <taxon>Embryophyta</taxon>
        <taxon>Tracheophyta</taxon>
        <taxon>Spermatophyta</taxon>
        <taxon>Magnoliopsida</taxon>
        <taxon>eudicotyledons</taxon>
        <taxon>Gunneridae</taxon>
        <taxon>Pentapetalae</taxon>
        <taxon>rosids</taxon>
        <taxon>fabids</taxon>
        <taxon>Malpighiales</taxon>
        <taxon>Rhizophoraceae</taxon>
        <taxon>Rhizophora</taxon>
    </lineage>
</organism>
<reference evidence="1" key="1">
    <citation type="submission" date="2018-02" db="EMBL/GenBank/DDBJ databases">
        <title>Rhizophora mucronata_Transcriptome.</title>
        <authorList>
            <person name="Meera S.P."/>
            <person name="Sreeshan A."/>
            <person name="Augustine A."/>
        </authorList>
    </citation>
    <scope>NUCLEOTIDE SEQUENCE</scope>
    <source>
        <tissue evidence="1">Leaf</tissue>
    </source>
</reference>
<accession>A0A2P2IHR1</accession>
<evidence type="ECO:0000313" key="1">
    <source>
        <dbReference type="EMBL" id="MBW80752.1"/>
    </source>
</evidence>
<dbReference type="AlphaFoldDB" id="A0A2P2IHR1"/>
<name>A0A2P2IHR1_RHIMU</name>